<sequence length="59" mass="7086">MNNQQLLIAVLIIAYVFSPTLLNWMINPEGSWLRPYIIWFFMILAAVFVYQPWRKDDQP</sequence>
<keyword evidence="1" id="KW-0472">Membrane</keyword>
<protein>
    <submittedName>
        <fullName evidence="2">Choline-glycine betaine transporter</fullName>
    </submittedName>
</protein>
<comment type="caution">
    <text evidence="2">The sequence shown here is derived from an EMBL/GenBank/DDBJ whole genome shotgun (WGS) entry which is preliminary data.</text>
</comment>
<dbReference type="RefSeq" id="WP_166843209.1">
    <property type="nucleotide sequence ID" value="NZ_BAABWJ010000014.1"/>
</dbReference>
<name>A0A7X0MYE2_9GAMM</name>
<dbReference type="InParanoid" id="A0A7X0MYE2"/>
<keyword evidence="1" id="KW-1133">Transmembrane helix</keyword>
<organism evidence="2 3">
    <name type="scientific">Pseudoteredinibacter isoporae</name>
    <dbReference type="NCBI Taxonomy" id="570281"/>
    <lineage>
        <taxon>Bacteria</taxon>
        <taxon>Pseudomonadati</taxon>
        <taxon>Pseudomonadota</taxon>
        <taxon>Gammaproteobacteria</taxon>
        <taxon>Cellvibrionales</taxon>
        <taxon>Cellvibrionaceae</taxon>
        <taxon>Pseudoteredinibacter</taxon>
    </lineage>
</organism>
<evidence type="ECO:0000313" key="3">
    <source>
        <dbReference type="Proteomes" id="UP000528457"/>
    </source>
</evidence>
<reference evidence="2 3" key="1">
    <citation type="submission" date="2020-08" db="EMBL/GenBank/DDBJ databases">
        <title>Genomic Encyclopedia of Type Strains, Phase IV (KMG-IV): sequencing the most valuable type-strain genomes for metagenomic binning, comparative biology and taxonomic classification.</title>
        <authorList>
            <person name="Goeker M."/>
        </authorList>
    </citation>
    <scope>NUCLEOTIDE SEQUENCE [LARGE SCALE GENOMIC DNA]</scope>
    <source>
        <strain evidence="2 3">DSM 22368</strain>
    </source>
</reference>
<keyword evidence="1" id="KW-0812">Transmembrane</keyword>
<evidence type="ECO:0000313" key="2">
    <source>
        <dbReference type="EMBL" id="MBB6522979.1"/>
    </source>
</evidence>
<proteinExistence type="predicted"/>
<dbReference type="Proteomes" id="UP000528457">
    <property type="component" value="Unassembled WGS sequence"/>
</dbReference>
<evidence type="ECO:0000256" key="1">
    <source>
        <dbReference type="SAM" id="Phobius"/>
    </source>
</evidence>
<dbReference type="AlphaFoldDB" id="A0A7X0MYE2"/>
<dbReference type="EMBL" id="JACHHT010000002">
    <property type="protein sequence ID" value="MBB6522979.1"/>
    <property type="molecule type" value="Genomic_DNA"/>
</dbReference>
<keyword evidence="3" id="KW-1185">Reference proteome</keyword>
<accession>A0A7X0MYE2</accession>
<feature type="transmembrane region" description="Helical" evidence="1">
    <location>
        <begin position="6"/>
        <end position="24"/>
    </location>
</feature>
<feature type="transmembrane region" description="Helical" evidence="1">
    <location>
        <begin position="36"/>
        <end position="53"/>
    </location>
</feature>
<gene>
    <name evidence="2" type="ORF">HNR48_003264</name>
</gene>